<feature type="region of interest" description="Disordered" evidence="1">
    <location>
        <begin position="62"/>
        <end position="91"/>
    </location>
</feature>
<gene>
    <name evidence="2" type="ORF">DERF_006776</name>
</gene>
<evidence type="ECO:0000313" key="3">
    <source>
        <dbReference type="Proteomes" id="UP000790347"/>
    </source>
</evidence>
<comment type="caution">
    <text evidence="2">The sequence shown here is derived from an EMBL/GenBank/DDBJ whole genome shotgun (WGS) entry which is preliminary data.</text>
</comment>
<feature type="compositionally biased region" description="Polar residues" evidence="1">
    <location>
        <begin position="64"/>
        <end position="80"/>
    </location>
</feature>
<name>A0A922L2Y6_DERFA</name>
<dbReference type="EMBL" id="ASGP02000003">
    <property type="protein sequence ID" value="KAH9516011.1"/>
    <property type="molecule type" value="Genomic_DNA"/>
</dbReference>
<organism evidence="2 3">
    <name type="scientific">Dermatophagoides farinae</name>
    <name type="common">American house dust mite</name>
    <dbReference type="NCBI Taxonomy" id="6954"/>
    <lineage>
        <taxon>Eukaryota</taxon>
        <taxon>Metazoa</taxon>
        <taxon>Ecdysozoa</taxon>
        <taxon>Arthropoda</taxon>
        <taxon>Chelicerata</taxon>
        <taxon>Arachnida</taxon>
        <taxon>Acari</taxon>
        <taxon>Acariformes</taxon>
        <taxon>Sarcoptiformes</taxon>
        <taxon>Astigmata</taxon>
        <taxon>Psoroptidia</taxon>
        <taxon>Analgoidea</taxon>
        <taxon>Pyroglyphidae</taxon>
        <taxon>Dermatophagoidinae</taxon>
        <taxon>Dermatophagoides</taxon>
    </lineage>
</organism>
<reference evidence="2" key="1">
    <citation type="submission" date="2013-05" db="EMBL/GenBank/DDBJ databases">
        <authorList>
            <person name="Yim A.K.Y."/>
            <person name="Chan T.F."/>
            <person name="Ji K.M."/>
            <person name="Liu X.Y."/>
            <person name="Zhou J.W."/>
            <person name="Li R.Q."/>
            <person name="Yang K.Y."/>
            <person name="Li J."/>
            <person name="Li M."/>
            <person name="Law P.T.W."/>
            <person name="Wu Y.L."/>
            <person name="Cai Z.L."/>
            <person name="Qin H."/>
            <person name="Bao Y."/>
            <person name="Leung R.K.K."/>
            <person name="Ng P.K.S."/>
            <person name="Zou J."/>
            <person name="Zhong X.J."/>
            <person name="Ran P.X."/>
            <person name="Zhong N.S."/>
            <person name="Liu Z.G."/>
            <person name="Tsui S.K.W."/>
        </authorList>
    </citation>
    <scope>NUCLEOTIDE SEQUENCE</scope>
    <source>
        <strain evidence="2">Derf</strain>
        <tissue evidence="2">Whole organism</tissue>
    </source>
</reference>
<proteinExistence type="predicted"/>
<accession>A0A922L2Y6</accession>
<dbReference type="Proteomes" id="UP000790347">
    <property type="component" value="Unassembled WGS sequence"/>
</dbReference>
<evidence type="ECO:0000256" key="1">
    <source>
        <dbReference type="SAM" id="MobiDB-lite"/>
    </source>
</evidence>
<evidence type="ECO:0000313" key="2">
    <source>
        <dbReference type="EMBL" id="KAH9516011.1"/>
    </source>
</evidence>
<reference evidence="2" key="2">
    <citation type="journal article" date="2022" name="Res Sq">
        <title>Comparative Genomics Reveals Insights into the Divergent Evolution of Astigmatic Mites and Household Pest Adaptations.</title>
        <authorList>
            <person name="Xiong Q."/>
            <person name="Wan A.T.-Y."/>
            <person name="Liu X.-Y."/>
            <person name="Fung C.S.-H."/>
            <person name="Xiao X."/>
            <person name="Malainual N."/>
            <person name="Hou J."/>
            <person name="Wang L."/>
            <person name="Wang M."/>
            <person name="Yang K."/>
            <person name="Cui Y."/>
            <person name="Leung E."/>
            <person name="Nong W."/>
            <person name="Shin S.-K."/>
            <person name="Au S."/>
            <person name="Jeong K.Y."/>
            <person name="Chew F.T."/>
            <person name="Hui J."/>
            <person name="Leung T.F."/>
            <person name="Tungtrongchitr A."/>
            <person name="Zhong N."/>
            <person name="Liu Z."/>
            <person name="Tsui S."/>
        </authorList>
    </citation>
    <scope>NUCLEOTIDE SEQUENCE</scope>
    <source>
        <strain evidence="2">Derf</strain>
        <tissue evidence="2">Whole organism</tissue>
    </source>
</reference>
<dbReference type="AlphaFoldDB" id="A0A922L2Y6"/>
<sequence>MVDMIISNKKKKFFGSIYIDNETIYDHDEKKKRMLVKKKEPEELKLFERNKEKDSRTYEKKITMSASRNNIVDNKANENSMGAKPYNNGSI</sequence>
<protein>
    <submittedName>
        <fullName evidence="2">Uncharacterized protein</fullName>
    </submittedName>
</protein>
<keyword evidence="3" id="KW-1185">Reference proteome</keyword>